<dbReference type="GO" id="GO:0016787">
    <property type="term" value="F:hydrolase activity"/>
    <property type="evidence" value="ECO:0007669"/>
    <property type="project" value="UniProtKB-KW"/>
</dbReference>
<dbReference type="InterPro" id="IPR003140">
    <property type="entry name" value="PLipase/COase/thioEstase"/>
</dbReference>
<comment type="similarity">
    <text evidence="1">Belongs to the AB hydrolase superfamily. AB hydrolase 2 family.</text>
</comment>
<evidence type="ECO:0000313" key="4">
    <source>
        <dbReference type="EMBL" id="OUR96471.1"/>
    </source>
</evidence>
<dbReference type="Gene3D" id="3.40.50.1820">
    <property type="entry name" value="alpha/beta hydrolase"/>
    <property type="match status" value="1"/>
</dbReference>
<dbReference type="InterPro" id="IPR029058">
    <property type="entry name" value="AB_hydrolase_fold"/>
</dbReference>
<evidence type="ECO:0000256" key="2">
    <source>
        <dbReference type="ARBA" id="ARBA00022801"/>
    </source>
</evidence>
<keyword evidence="2" id="KW-0378">Hydrolase</keyword>
<dbReference type="Proteomes" id="UP000196531">
    <property type="component" value="Unassembled WGS sequence"/>
</dbReference>
<dbReference type="EMBL" id="MAAO01000006">
    <property type="protein sequence ID" value="OUR96471.1"/>
    <property type="molecule type" value="Genomic_DNA"/>
</dbReference>
<organism evidence="4 5">
    <name type="scientific">Halobacteriovorax marinus</name>
    <dbReference type="NCBI Taxonomy" id="97084"/>
    <lineage>
        <taxon>Bacteria</taxon>
        <taxon>Pseudomonadati</taxon>
        <taxon>Bdellovibrionota</taxon>
        <taxon>Bacteriovoracia</taxon>
        <taxon>Bacteriovoracales</taxon>
        <taxon>Halobacteriovoraceae</taxon>
        <taxon>Halobacteriovorax</taxon>
    </lineage>
</organism>
<reference evidence="5" key="1">
    <citation type="journal article" date="2017" name="Proc. Natl. Acad. Sci. U.S.A.">
        <title>Simulation of Deepwater Horizon oil plume reveals substrate specialization within a complex community of hydrocarbon-degraders.</title>
        <authorList>
            <person name="Hu P."/>
            <person name="Dubinsky E.A."/>
            <person name="Probst A.J."/>
            <person name="Wang J."/>
            <person name="Sieber C.M.K."/>
            <person name="Tom L.M."/>
            <person name="Gardinali P."/>
            <person name="Banfield J.F."/>
            <person name="Atlas R.M."/>
            <person name="Andersen G.L."/>
        </authorList>
    </citation>
    <scope>NUCLEOTIDE SEQUENCE [LARGE SCALE GENOMIC DNA]</scope>
</reference>
<comment type="caution">
    <text evidence="4">The sequence shown here is derived from an EMBL/GenBank/DDBJ whole genome shotgun (WGS) entry which is preliminary data.</text>
</comment>
<proteinExistence type="inferred from homology"/>
<evidence type="ECO:0000256" key="1">
    <source>
        <dbReference type="ARBA" id="ARBA00006499"/>
    </source>
</evidence>
<dbReference type="Pfam" id="PF02230">
    <property type="entry name" value="Abhydrolase_2"/>
    <property type="match status" value="1"/>
</dbReference>
<accession>A0A1Y5FAF5</accession>
<name>A0A1Y5FAF5_9BACT</name>
<dbReference type="InterPro" id="IPR050565">
    <property type="entry name" value="LYPA1-2/EST-like"/>
</dbReference>
<dbReference type="AlphaFoldDB" id="A0A1Y5FAF5"/>
<gene>
    <name evidence="4" type="ORF">A9Q84_08970</name>
</gene>
<evidence type="ECO:0000313" key="5">
    <source>
        <dbReference type="Proteomes" id="UP000196531"/>
    </source>
</evidence>
<feature type="domain" description="Phospholipase/carboxylesterase/thioesterase" evidence="3">
    <location>
        <begin position="21"/>
        <end position="226"/>
    </location>
</feature>
<dbReference type="SUPFAM" id="SSF53474">
    <property type="entry name" value="alpha/beta-Hydrolases"/>
    <property type="match status" value="1"/>
</dbReference>
<dbReference type="PANTHER" id="PTHR10655:SF17">
    <property type="entry name" value="LYSOPHOSPHOLIPASE-LIKE PROTEIN 1"/>
    <property type="match status" value="1"/>
</dbReference>
<sequence>MNSENFEGLDTIISKGGDDIAIVVLHGYGANNQDFVPFSKVVLKSKNPTWYFFNGILPTMMGPYETGRCWFPIDMEGLEKSLNSGSFTKFFTSSVPDGLIDASSKVTKALESIRGKFDKVYLGGFSQGSMICADVAFHNSHLVDKLFLLSSTMVSDERWNKTCLNKLPFPIFQSHGIQDPVLPIQGAINLKSFLENTDNDPTYVEFPGAHEVPLEVVNKLELFLRESNED</sequence>
<evidence type="ECO:0000259" key="3">
    <source>
        <dbReference type="Pfam" id="PF02230"/>
    </source>
</evidence>
<dbReference type="PANTHER" id="PTHR10655">
    <property type="entry name" value="LYSOPHOSPHOLIPASE-RELATED"/>
    <property type="match status" value="1"/>
</dbReference>
<protein>
    <recommendedName>
        <fullName evidence="3">Phospholipase/carboxylesterase/thioesterase domain-containing protein</fullName>
    </recommendedName>
</protein>